<dbReference type="Proteomes" id="UP000765509">
    <property type="component" value="Unassembled WGS sequence"/>
</dbReference>
<dbReference type="AlphaFoldDB" id="A0A9Q3FPV5"/>
<evidence type="ECO:0000313" key="1">
    <source>
        <dbReference type="EMBL" id="MBW0541281.1"/>
    </source>
</evidence>
<comment type="caution">
    <text evidence="1">The sequence shown here is derived from an EMBL/GenBank/DDBJ whole genome shotgun (WGS) entry which is preliminary data.</text>
</comment>
<evidence type="ECO:0008006" key="3">
    <source>
        <dbReference type="Google" id="ProtNLM"/>
    </source>
</evidence>
<organism evidence="1 2">
    <name type="scientific">Austropuccinia psidii MF-1</name>
    <dbReference type="NCBI Taxonomy" id="1389203"/>
    <lineage>
        <taxon>Eukaryota</taxon>
        <taxon>Fungi</taxon>
        <taxon>Dikarya</taxon>
        <taxon>Basidiomycota</taxon>
        <taxon>Pucciniomycotina</taxon>
        <taxon>Pucciniomycetes</taxon>
        <taxon>Pucciniales</taxon>
        <taxon>Sphaerophragmiaceae</taxon>
        <taxon>Austropuccinia</taxon>
    </lineage>
</organism>
<proteinExistence type="predicted"/>
<gene>
    <name evidence="1" type="ORF">O181_080996</name>
</gene>
<evidence type="ECO:0000313" key="2">
    <source>
        <dbReference type="Proteomes" id="UP000765509"/>
    </source>
</evidence>
<protein>
    <recommendedName>
        <fullName evidence="3">Myb/SANT-like domain-containing protein</fullName>
    </recommendedName>
</protein>
<accession>A0A9Q3FPV5</accession>
<dbReference type="OrthoDB" id="76215at2759"/>
<name>A0A9Q3FPV5_9BASI</name>
<dbReference type="EMBL" id="AVOT02045952">
    <property type="protein sequence ID" value="MBW0541281.1"/>
    <property type="molecule type" value="Genomic_DNA"/>
</dbReference>
<sequence>MDPSLLEYAVSICDSIPTTNRESTEASQNTPLTQSHTKRALETTSFFLEKYAEMRDIGKYTDGGNLKKEAWTILVNQIDEKFGLRLEKTQLKNKKDFVCGLLIYF</sequence>
<reference evidence="1" key="1">
    <citation type="submission" date="2021-03" db="EMBL/GenBank/DDBJ databases">
        <title>Draft genome sequence of rust myrtle Austropuccinia psidii MF-1, a brazilian biotype.</title>
        <authorList>
            <person name="Quecine M.C."/>
            <person name="Pachon D.M.R."/>
            <person name="Bonatelli M.L."/>
            <person name="Correr F.H."/>
            <person name="Franceschini L.M."/>
            <person name="Leite T.F."/>
            <person name="Margarido G.R.A."/>
            <person name="Almeida C.A."/>
            <person name="Ferrarezi J.A."/>
            <person name="Labate C.A."/>
        </authorList>
    </citation>
    <scope>NUCLEOTIDE SEQUENCE</scope>
    <source>
        <strain evidence="1">MF-1</strain>
    </source>
</reference>
<keyword evidence="2" id="KW-1185">Reference proteome</keyword>